<evidence type="ECO:0000256" key="1">
    <source>
        <dbReference type="SAM" id="Coils"/>
    </source>
</evidence>
<dbReference type="AlphaFoldDB" id="A0AAV5U1S1"/>
<evidence type="ECO:0000313" key="3">
    <source>
        <dbReference type="Proteomes" id="UP001432027"/>
    </source>
</evidence>
<name>A0AAV5U1S1_9BILA</name>
<keyword evidence="1" id="KW-0175">Coiled coil</keyword>
<comment type="caution">
    <text evidence="2">The sequence shown here is derived from an EMBL/GenBank/DDBJ whole genome shotgun (WGS) entry which is preliminary data.</text>
</comment>
<feature type="coiled-coil region" evidence="1">
    <location>
        <begin position="47"/>
        <end position="78"/>
    </location>
</feature>
<dbReference type="Proteomes" id="UP001432027">
    <property type="component" value="Unassembled WGS sequence"/>
</dbReference>
<reference evidence="2" key="1">
    <citation type="submission" date="2023-10" db="EMBL/GenBank/DDBJ databases">
        <title>Genome assembly of Pristionchus species.</title>
        <authorList>
            <person name="Yoshida K."/>
            <person name="Sommer R.J."/>
        </authorList>
    </citation>
    <scope>NUCLEOTIDE SEQUENCE</scope>
    <source>
        <strain evidence="2">RS0144</strain>
    </source>
</reference>
<sequence length="304" mass="35460">MEQSLIALESFCLETFERSWEKLQLYGYFHDMDSVIVELKKKIQSVQDVHDAEIERLKEKLMLERNESESTMREYLEQSDEFARDKEKNETFYLEYALTQQTAHNDIMLDAFAIMAKIPASIASDTESLHLECSKAQIRNKVNAFHEDFRRFTEKLLSEDVADKDPQQAQTQDEAHRLAAQCSVIEDHCRKLMQSLDESLNVAEDIRESLRIPVQTLNEHVSAVDSSIRLLRRNLARGEVSDIEQWIEETSSIAKNLTRSIDSFPFVQRESTTEKLEKQMKQLFDLNTRKSDDLEDRFANVLLN</sequence>
<proteinExistence type="predicted"/>
<evidence type="ECO:0000313" key="2">
    <source>
        <dbReference type="EMBL" id="GMT00129.1"/>
    </source>
</evidence>
<gene>
    <name evidence="2" type="ORF">PENTCL1PPCAC_22303</name>
</gene>
<keyword evidence="3" id="KW-1185">Reference proteome</keyword>
<protein>
    <submittedName>
        <fullName evidence="2">Uncharacterized protein</fullName>
    </submittedName>
</protein>
<organism evidence="2 3">
    <name type="scientific">Pristionchus entomophagus</name>
    <dbReference type="NCBI Taxonomy" id="358040"/>
    <lineage>
        <taxon>Eukaryota</taxon>
        <taxon>Metazoa</taxon>
        <taxon>Ecdysozoa</taxon>
        <taxon>Nematoda</taxon>
        <taxon>Chromadorea</taxon>
        <taxon>Rhabditida</taxon>
        <taxon>Rhabditina</taxon>
        <taxon>Diplogasteromorpha</taxon>
        <taxon>Diplogasteroidea</taxon>
        <taxon>Neodiplogasteridae</taxon>
        <taxon>Pristionchus</taxon>
    </lineage>
</organism>
<accession>A0AAV5U1S1</accession>
<dbReference type="EMBL" id="BTSX01000005">
    <property type="protein sequence ID" value="GMT00129.1"/>
    <property type="molecule type" value="Genomic_DNA"/>
</dbReference>